<evidence type="ECO:0000313" key="2">
    <source>
        <dbReference type="EMBL" id="KAG5571076.1"/>
    </source>
</evidence>
<protein>
    <submittedName>
        <fullName evidence="2">Uncharacterized protein</fullName>
    </submittedName>
</protein>
<organism evidence="2 3">
    <name type="scientific">Solanum commersonii</name>
    <name type="common">Commerson's wild potato</name>
    <name type="synonym">Commerson's nightshade</name>
    <dbReference type="NCBI Taxonomy" id="4109"/>
    <lineage>
        <taxon>Eukaryota</taxon>
        <taxon>Viridiplantae</taxon>
        <taxon>Streptophyta</taxon>
        <taxon>Embryophyta</taxon>
        <taxon>Tracheophyta</taxon>
        <taxon>Spermatophyta</taxon>
        <taxon>Magnoliopsida</taxon>
        <taxon>eudicotyledons</taxon>
        <taxon>Gunneridae</taxon>
        <taxon>Pentapetalae</taxon>
        <taxon>asterids</taxon>
        <taxon>lamiids</taxon>
        <taxon>Solanales</taxon>
        <taxon>Solanaceae</taxon>
        <taxon>Solanoideae</taxon>
        <taxon>Solaneae</taxon>
        <taxon>Solanum</taxon>
    </lineage>
</organism>
<name>A0A9J5W779_SOLCO</name>
<accession>A0A9J5W779</accession>
<evidence type="ECO:0000256" key="1">
    <source>
        <dbReference type="SAM" id="MobiDB-lite"/>
    </source>
</evidence>
<keyword evidence="3" id="KW-1185">Reference proteome</keyword>
<sequence>MDKGNINGKVVLSRWNPKRKGKSQSGISIDNTFELLQNDANEVGDTQSNNGNEKQEKKT</sequence>
<proteinExistence type="predicted"/>
<dbReference type="EMBL" id="JACXVP010000012">
    <property type="protein sequence ID" value="KAG5571076.1"/>
    <property type="molecule type" value="Genomic_DNA"/>
</dbReference>
<feature type="compositionally biased region" description="Polar residues" evidence="1">
    <location>
        <begin position="23"/>
        <end position="52"/>
    </location>
</feature>
<feature type="region of interest" description="Disordered" evidence="1">
    <location>
        <begin position="1"/>
        <end position="59"/>
    </location>
</feature>
<dbReference type="Proteomes" id="UP000824120">
    <property type="component" value="Chromosome 12"/>
</dbReference>
<reference evidence="2 3" key="1">
    <citation type="submission" date="2020-09" db="EMBL/GenBank/DDBJ databases">
        <title>De no assembly of potato wild relative species, Solanum commersonii.</title>
        <authorList>
            <person name="Cho K."/>
        </authorList>
    </citation>
    <scope>NUCLEOTIDE SEQUENCE [LARGE SCALE GENOMIC DNA]</scope>
    <source>
        <strain evidence="2">LZ3.2</strain>
        <tissue evidence="2">Leaf</tissue>
    </source>
</reference>
<evidence type="ECO:0000313" key="3">
    <source>
        <dbReference type="Proteomes" id="UP000824120"/>
    </source>
</evidence>
<comment type="caution">
    <text evidence="2">The sequence shown here is derived from an EMBL/GenBank/DDBJ whole genome shotgun (WGS) entry which is preliminary data.</text>
</comment>
<gene>
    <name evidence="2" type="ORF">H5410_060842</name>
</gene>
<dbReference type="AlphaFoldDB" id="A0A9J5W779"/>